<keyword evidence="2" id="KW-1185">Reference proteome</keyword>
<gene>
    <name evidence="1" type="ORF">DFP72DRAFT_872231</name>
</gene>
<protein>
    <submittedName>
        <fullName evidence="1">Uncharacterized protein</fullName>
    </submittedName>
</protein>
<dbReference type="Proteomes" id="UP000521943">
    <property type="component" value="Unassembled WGS sequence"/>
</dbReference>
<name>A0A8H6IGK2_9AGAR</name>
<dbReference type="EMBL" id="JACGCI010000004">
    <property type="protein sequence ID" value="KAF6764589.1"/>
    <property type="molecule type" value="Genomic_DNA"/>
</dbReference>
<sequence length="156" mass="17144">MTLLRVLNTRVTALLPSLFLSSLRNRSRRPPPLPSPDLDRTSSLCGSYVAAYNAALPCPPSTPTMGRHRMTLSELASGMRGSTRRRRCAAARRSFWSLGLAGLRVGTGDGGRKGDGAERQESTLAFVRQMPCRVEAQFDYFGMWWALNSCNHNLAG</sequence>
<reference evidence="1 2" key="1">
    <citation type="submission" date="2020-07" db="EMBL/GenBank/DDBJ databases">
        <title>Comparative genomics of pyrophilous fungi reveals a link between fire events and developmental genes.</title>
        <authorList>
            <consortium name="DOE Joint Genome Institute"/>
            <person name="Steindorff A.S."/>
            <person name="Carver A."/>
            <person name="Calhoun S."/>
            <person name="Stillman K."/>
            <person name="Liu H."/>
            <person name="Lipzen A."/>
            <person name="Pangilinan J."/>
            <person name="Labutti K."/>
            <person name="Bruns T.D."/>
            <person name="Grigoriev I.V."/>
        </authorList>
    </citation>
    <scope>NUCLEOTIDE SEQUENCE [LARGE SCALE GENOMIC DNA]</scope>
    <source>
        <strain evidence="1 2">CBS 144469</strain>
    </source>
</reference>
<evidence type="ECO:0000313" key="2">
    <source>
        <dbReference type="Proteomes" id="UP000521943"/>
    </source>
</evidence>
<accession>A0A8H6IGK2</accession>
<organism evidence="1 2">
    <name type="scientific">Ephemerocybe angulata</name>
    <dbReference type="NCBI Taxonomy" id="980116"/>
    <lineage>
        <taxon>Eukaryota</taxon>
        <taxon>Fungi</taxon>
        <taxon>Dikarya</taxon>
        <taxon>Basidiomycota</taxon>
        <taxon>Agaricomycotina</taxon>
        <taxon>Agaricomycetes</taxon>
        <taxon>Agaricomycetidae</taxon>
        <taxon>Agaricales</taxon>
        <taxon>Agaricineae</taxon>
        <taxon>Psathyrellaceae</taxon>
        <taxon>Ephemerocybe</taxon>
    </lineage>
</organism>
<evidence type="ECO:0000313" key="1">
    <source>
        <dbReference type="EMBL" id="KAF6764589.1"/>
    </source>
</evidence>
<proteinExistence type="predicted"/>
<comment type="caution">
    <text evidence="1">The sequence shown here is derived from an EMBL/GenBank/DDBJ whole genome shotgun (WGS) entry which is preliminary data.</text>
</comment>
<dbReference type="AlphaFoldDB" id="A0A8H6IGK2"/>